<feature type="compositionally biased region" description="Low complexity" evidence="8">
    <location>
        <begin position="846"/>
        <end position="856"/>
    </location>
</feature>
<comment type="similarity">
    <text evidence="2">Belongs to the peptidase C19 family.</text>
</comment>
<feature type="compositionally biased region" description="Basic and acidic residues" evidence="8">
    <location>
        <begin position="420"/>
        <end position="431"/>
    </location>
</feature>
<keyword evidence="5" id="KW-0833">Ubl conjugation pathway</keyword>
<dbReference type="InterPro" id="IPR036873">
    <property type="entry name" value="Rhodanese-like_dom_sf"/>
</dbReference>
<feature type="compositionally biased region" description="Polar residues" evidence="8">
    <location>
        <begin position="733"/>
        <end position="751"/>
    </location>
</feature>
<dbReference type="InterPro" id="IPR028889">
    <property type="entry name" value="USP"/>
</dbReference>
<evidence type="ECO:0000256" key="6">
    <source>
        <dbReference type="ARBA" id="ARBA00022801"/>
    </source>
</evidence>
<dbReference type="PROSITE" id="PS00973">
    <property type="entry name" value="USP_2"/>
    <property type="match status" value="1"/>
</dbReference>
<feature type="compositionally biased region" description="Pro residues" evidence="8">
    <location>
        <begin position="268"/>
        <end position="284"/>
    </location>
</feature>
<dbReference type="PANTHER" id="PTHR21646">
    <property type="entry name" value="UBIQUITIN CARBOXYL-TERMINAL HYDROLASE"/>
    <property type="match status" value="1"/>
</dbReference>
<dbReference type="InterPro" id="IPR018200">
    <property type="entry name" value="USP_CS"/>
</dbReference>
<evidence type="ECO:0000256" key="7">
    <source>
        <dbReference type="ARBA" id="ARBA00022807"/>
    </source>
</evidence>
<evidence type="ECO:0000256" key="3">
    <source>
        <dbReference type="ARBA" id="ARBA00012759"/>
    </source>
</evidence>
<feature type="region of interest" description="Disordered" evidence="8">
    <location>
        <begin position="496"/>
        <end position="578"/>
    </location>
</feature>
<organism evidence="10 11">
    <name type="scientific">Cutaneotrichosporon cavernicola</name>
    <dbReference type="NCBI Taxonomy" id="279322"/>
    <lineage>
        <taxon>Eukaryota</taxon>
        <taxon>Fungi</taxon>
        <taxon>Dikarya</taxon>
        <taxon>Basidiomycota</taxon>
        <taxon>Agaricomycotina</taxon>
        <taxon>Tremellomycetes</taxon>
        <taxon>Trichosporonales</taxon>
        <taxon>Trichosporonaceae</taxon>
        <taxon>Cutaneotrichosporon</taxon>
    </lineage>
</organism>
<dbReference type="Proteomes" id="UP001233271">
    <property type="component" value="Chromosome 1"/>
</dbReference>
<reference evidence="10" key="1">
    <citation type="journal article" date="2023" name="BMC Genomics">
        <title>Chromosome-level genome assemblies of Cutaneotrichosporon spp. (Trichosporonales, Basidiomycota) reveal imbalanced evolution between nucleotide sequences and chromosome synteny.</title>
        <authorList>
            <person name="Kobayashi Y."/>
            <person name="Kayamori A."/>
            <person name="Aoki K."/>
            <person name="Shiwa Y."/>
            <person name="Matsutani M."/>
            <person name="Fujita N."/>
            <person name="Sugita T."/>
            <person name="Iwasaki W."/>
            <person name="Tanaka N."/>
            <person name="Takashima M."/>
        </authorList>
    </citation>
    <scope>NUCLEOTIDE SEQUENCE</scope>
    <source>
        <strain evidence="10">HIS019</strain>
    </source>
</reference>
<dbReference type="InterPro" id="IPR050185">
    <property type="entry name" value="Ub_carboxyl-term_hydrolase"/>
</dbReference>
<keyword evidence="6" id="KW-0378">Hydrolase</keyword>
<feature type="compositionally biased region" description="Polar residues" evidence="8">
    <location>
        <begin position="794"/>
        <end position="817"/>
    </location>
</feature>
<dbReference type="InterPro" id="IPR001394">
    <property type="entry name" value="Peptidase_C19_UCH"/>
</dbReference>
<dbReference type="KEGG" id="ccac:CcaHIS019_0106820"/>
<evidence type="ECO:0000256" key="5">
    <source>
        <dbReference type="ARBA" id="ARBA00022786"/>
    </source>
</evidence>
<evidence type="ECO:0000313" key="11">
    <source>
        <dbReference type="Proteomes" id="UP001233271"/>
    </source>
</evidence>
<feature type="region of interest" description="Disordered" evidence="8">
    <location>
        <begin position="118"/>
        <end position="142"/>
    </location>
</feature>
<accession>A0AA48KX70</accession>
<feature type="domain" description="USP" evidence="9">
    <location>
        <begin position="971"/>
        <end position="1322"/>
    </location>
</feature>
<dbReference type="RefSeq" id="XP_060453230.1">
    <property type="nucleotide sequence ID" value="XM_060603033.1"/>
</dbReference>
<protein>
    <recommendedName>
        <fullName evidence="3">ubiquitinyl hydrolase 1</fullName>
        <ecNumber evidence="3">3.4.19.12</ecNumber>
    </recommendedName>
</protein>
<keyword evidence="7" id="KW-0788">Thiol protease</keyword>
<dbReference type="GeneID" id="85491835"/>
<dbReference type="Pfam" id="PF00443">
    <property type="entry name" value="UCH"/>
    <property type="match status" value="1"/>
</dbReference>
<evidence type="ECO:0000256" key="8">
    <source>
        <dbReference type="SAM" id="MobiDB-lite"/>
    </source>
</evidence>
<evidence type="ECO:0000259" key="9">
    <source>
        <dbReference type="PROSITE" id="PS50235"/>
    </source>
</evidence>
<evidence type="ECO:0000256" key="1">
    <source>
        <dbReference type="ARBA" id="ARBA00000707"/>
    </source>
</evidence>
<dbReference type="EC" id="3.4.19.12" evidence="3"/>
<keyword evidence="4" id="KW-0645">Protease</keyword>
<dbReference type="CDD" id="cd02674">
    <property type="entry name" value="Peptidase_C19R"/>
    <property type="match status" value="1"/>
</dbReference>
<name>A0AA48KX70_9TREE</name>
<comment type="catalytic activity">
    <reaction evidence="1">
        <text>Thiol-dependent hydrolysis of ester, thioester, amide, peptide and isopeptide bonds formed by the C-terminal Gly of ubiquitin (a 76-residue protein attached to proteins as an intracellular targeting signal).</text>
        <dbReference type="EC" id="3.4.19.12"/>
    </reaction>
</comment>
<feature type="compositionally biased region" description="Low complexity" evidence="8">
    <location>
        <begin position="200"/>
        <end position="214"/>
    </location>
</feature>
<dbReference type="InterPro" id="IPR038765">
    <property type="entry name" value="Papain-like_cys_pep_sf"/>
</dbReference>
<dbReference type="GO" id="GO:0016579">
    <property type="term" value="P:protein deubiquitination"/>
    <property type="evidence" value="ECO:0007669"/>
    <property type="project" value="InterPro"/>
</dbReference>
<sequence>MPRPPPTIPPVDGLPYDQLHEVAVELELVDANSHPPTYWFELAVRSAEAARIAERRGSKAGQYVAYTRLAIAYQKCIFHKRLKEARIADHAWSVHINEFKVTFETAMRKAKALKEELKAAPVRTHQSTNSVDHEPGGSIADRMKALSGHGVDVSTRRISRDLARALPPRPPAPVHRPSQDLVHQRRPSLPRPPSIHNLSRRGSSASLSGLNGVSPNPTGGSTRSNHSPVKNTIPLYRSPSAMSTTSTRQVQGSGSMLPSPAGGSEPTLPTPPTEPAPPSIPSPPVSSVQSSRRGSAHVEPDMTPDRPSAILPPSRPPHPPAPMSRTLSQTEAAEQLGNFEKAFPSLDELDKQFDDEGFAIPALPAHTSNGLRPLPEAPKKADGDAAAFLGFPSLPSVPKDLPGTRALPKPSLPPPPLPVRLDDLEKGDDRPPSPPSPDMRMQNRPASTLGFSAQNSLSLSPYNTLHAPVIDEAAKPTSTPQTASQMEEQYLLMPAASTKPPEDGTSPPSTNGSAAISPLPPGEAAISSSSHALSTEPLAMPEPQPAQAGVANGAGLGPSDTDPPSGSGIPTKPNFPLTSSITPDTLRSYFMNPAVNVLICDVRPADEFSLGIVGAEYHARGCKVNVVWIDPTVLTRRGLTSTQLESALSLSPEAQQVAFASRNLYDLVVISDSRSKMFPSKSEPQTPAGNLRDIIYEHEFAKTLPRSPALLVGGYKGWVEFIKTRQAINMQHLQQAHGSQAPNGTPGQPNGYSKPLSPRQANSKAPPIPERRSGHSREKSSNVLPSHYSKEITENFSHSSPQSMTSSRHQHSHSASYSGGPASYTPYQQAPIAPTRPPMPRAPHGSSNSISSTYGSVQGYTVPSHNRNDSFSNYSVPTGIVPPPRASVHTSAMTRRQSSTDFMDYGSPRQQQRIEYPQAHGLVRVPQPPPAAASHGLERQDQRAPMRLPSRMENLSETGVRYWRDTKLGLTGLKNLGNTCYMNSTVQCLSATFPFAQFFLDGAYRRDLNTTSNLGTKGRMAKAFAALLTAVWGEDFKSLSPITFRQSIISFNDLFAGNLQHDSQEFLSFVLDGLHEDLNRVKQKPQIEMTPDRERALETLSPSVASDKEWILYRQRDDSFIVDLFQGQYMSRTTCLTCRKTSTVYDSFMWLTLDLPVQKGRVMLPELIDRWVHPETLSVEDGWICTNCKVARKATKALTLVRLPPVLLIQLKRFSFAGGFWNRSDTPVIFPTNNLDLTRFVPRREPTGSENLDDPRTQIGPFKYDLYGVTNHLGTLSSGHYTAFVRDAGRWKLAEDSRISNASERDVVSHPAASYILFYKRVQA</sequence>
<dbReference type="GO" id="GO:0004843">
    <property type="term" value="F:cysteine-type deubiquitinase activity"/>
    <property type="evidence" value="ECO:0007669"/>
    <property type="project" value="UniProtKB-EC"/>
</dbReference>
<evidence type="ECO:0000256" key="4">
    <source>
        <dbReference type="ARBA" id="ARBA00022670"/>
    </source>
</evidence>
<dbReference type="SUPFAM" id="SSF52821">
    <property type="entry name" value="Rhodanese/Cell cycle control phosphatase"/>
    <property type="match status" value="1"/>
</dbReference>
<gene>
    <name evidence="10" type="primary">DOA4</name>
    <name evidence="10" type="ORF">CcaverHIS019_0106820</name>
</gene>
<dbReference type="EMBL" id="AP028212">
    <property type="protein sequence ID" value="BEI87964.1"/>
    <property type="molecule type" value="Genomic_DNA"/>
</dbReference>
<evidence type="ECO:0000313" key="10">
    <source>
        <dbReference type="EMBL" id="BEI87964.1"/>
    </source>
</evidence>
<dbReference type="Gene3D" id="3.40.250.10">
    <property type="entry name" value="Rhodanese-like domain"/>
    <property type="match status" value="1"/>
</dbReference>
<feature type="compositionally biased region" description="Polar residues" evidence="8">
    <location>
        <begin position="240"/>
        <end position="256"/>
    </location>
</feature>
<feature type="region of interest" description="Disordered" evidence="8">
    <location>
        <begin position="163"/>
        <end position="328"/>
    </location>
</feature>
<feature type="region of interest" description="Disordered" evidence="8">
    <location>
        <begin position="361"/>
        <end position="445"/>
    </location>
</feature>
<dbReference type="PANTHER" id="PTHR21646:SF95">
    <property type="entry name" value="UBIQUITIN CARBOXYL-TERMINAL HYDROLASE 4-RELATED"/>
    <property type="match status" value="1"/>
</dbReference>
<feature type="compositionally biased region" description="Polar residues" evidence="8">
    <location>
        <begin position="858"/>
        <end position="876"/>
    </location>
</feature>
<dbReference type="SUPFAM" id="SSF54001">
    <property type="entry name" value="Cysteine proteinases"/>
    <property type="match status" value="1"/>
</dbReference>
<feature type="compositionally biased region" description="Basic and acidic residues" evidence="8">
    <location>
        <begin position="769"/>
        <end position="780"/>
    </location>
</feature>
<dbReference type="Gene3D" id="3.90.70.10">
    <property type="entry name" value="Cysteine proteinases"/>
    <property type="match status" value="1"/>
</dbReference>
<feature type="region of interest" description="Disordered" evidence="8">
    <location>
        <begin position="733"/>
        <end position="876"/>
    </location>
</feature>
<keyword evidence="11" id="KW-1185">Reference proteome</keyword>
<dbReference type="GO" id="GO:0006508">
    <property type="term" value="P:proteolysis"/>
    <property type="evidence" value="ECO:0007669"/>
    <property type="project" value="UniProtKB-KW"/>
</dbReference>
<dbReference type="PROSITE" id="PS50235">
    <property type="entry name" value="USP_3"/>
    <property type="match status" value="1"/>
</dbReference>
<proteinExistence type="inferred from homology"/>
<feature type="compositionally biased region" description="Polar residues" evidence="8">
    <location>
        <begin position="215"/>
        <end position="230"/>
    </location>
</feature>
<dbReference type="PROSITE" id="PS00972">
    <property type="entry name" value="USP_1"/>
    <property type="match status" value="1"/>
</dbReference>
<feature type="compositionally biased region" description="Pro residues" evidence="8">
    <location>
        <begin position="313"/>
        <end position="322"/>
    </location>
</feature>
<evidence type="ECO:0000256" key="2">
    <source>
        <dbReference type="ARBA" id="ARBA00009085"/>
    </source>
</evidence>